<organism evidence="2">
    <name type="scientific">Micromonas pusilla (strain CCMP1545)</name>
    <name type="common">Picoplanktonic green alga</name>
    <dbReference type="NCBI Taxonomy" id="564608"/>
    <lineage>
        <taxon>Eukaryota</taxon>
        <taxon>Viridiplantae</taxon>
        <taxon>Chlorophyta</taxon>
        <taxon>Mamiellophyceae</taxon>
        <taxon>Mamiellales</taxon>
        <taxon>Mamiellaceae</taxon>
        <taxon>Micromonas</taxon>
    </lineage>
</organism>
<evidence type="ECO:0000313" key="2">
    <source>
        <dbReference type="Proteomes" id="UP000001876"/>
    </source>
</evidence>
<dbReference type="KEGG" id="mpp:MICPUCDRAFT_55714"/>
<protein>
    <submittedName>
        <fullName evidence="1">Predicted protein</fullName>
    </submittedName>
</protein>
<keyword evidence="2" id="KW-1185">Reference proteome</keyword>
<dbReference type="EMBL" id="GG663736">
    <property type="protein sequence ID" value="EEH59940.1"/>
    <property type="molecule type" value="Genomic_DNA"/>
</dbReference>
<reference evidence="1 2" key="1">
    <citation type="journal article" date="2009" name="Science">
        <title>Green evolution and dynamic adaptations revealed by genomes of the marine picoeukaryotes Micromonas.</title>
        <authorList>
            <person name="Worden A.Z."/>
            <person name="Lee J.H."/>
            <person name="Mock T."/>
            <person name="Rouze P."/>
            <person name="Simmons M.P."/>
            <person name="Aerts A.L."/>
            <person name="Allen A.E."/>
            <person name="Cuvelier M.L."/>
            <person name="Derelle E."/>
            <person name="Everett M.V."/>
            <person name="Foulon E."/>
            <person name="Grimwood J."/>
            <person name="Gundlach H."/>
            <person name="Henrissat B."/>
            <person name="Napoli C."/>
            <person name="McDonald S.M."/>
            <person name="Parker M.S."/>
            <person name="Rombauts S."/>
            <person name="Salamov A."/>
            <person name="Von Dassow P."/>
            <person name="Badger J.H."/>
            <person name="Coutinho P.M."/>
            <person name="Demir E."/>
            <person name="Dubchak I."/>
            <person name="Gentemann C."/>
            <person name="Eikrem W."/>
            <person name="Gready J.E."/>
            <person name="John U."/>
            <person name="Lanier W."/>
            <person name="Lindquist E.A."/>
            <person name="Lucas S."/>
            <person name="Mayer K.F."/>
            <person name="Moreau H."/>
            <person name="Not F."/>
            <person name="Otillar R."/>
            <person name="Panaud O."/>
            <person name="Pangilinan J."/>
            <person name="Paulsen I."/>
            <person name="Piegu B."/>
            <person name="Poliakov A."/>
            <person name="Robbens S."/>
            <person name="Schmutz J."/>
            <person name="Toulza E."/>
            <person name="Wyss T."/>
            <person name="Zelensky A."/>
            <person name="Zhou K."/>
            <person name="Armbrust E.V."/>
            <person name="Bhattacharya D."/>
            <person name="Goodenough U.W."/>
            <person name="Van de Peer Y."/>
            <person name="Grigoriev I.V."/>
        </authorList>
    </citation>
    <scope>NUCLEOTIDE SEQUENCE [LARGE SCALE GENOMIC DNA]</scope>
    <source>
        <strain evidence="1 2">CCMP1545</strain>
    </source>
</reference>
<evidence type="ECO:0000313" key="1">
    <source>
        <dbReference type="EMBL" id="EEH59940.1"/>
    </source>
</evidence>
<sequence length="150" mass="17447">MYYGKNFAHRLAQLVTYTYPKGAVYTYNVRVQLLSCTRTRTCTVHVLSYNKNNDYHTRVTLYTWAFLSFLSSYPNADSHYNVVLYSATGTTLFLSVNATCTRHVYVVHVYESMNTFVLSKVLSYKCTKVQRTRVVVLSYFRTKVLSKIQL</sequence>
<gene>
    <name evidence="1" type="ORF">MICPUCDRAFT_55714</name>
</gene>
<accession>C1MLH3</accession>
<dbReference type="GeneID" id="9682035"/>
<proteinExistence type="predicted"/>
<name>C1MLH3_MICPC</name>
<dbReference type="AlphaFoldDB" id="C1MLH3"/>
<dbReference type="Proteomes" id="UP000001876">
    <property type="component" value="Unassembled WGS sequence"/>
</dbReference>
<dbReference type="RefSeq" id="XP_003056564.1">
    <property type="nucleotide sequence ID" value="XM_003056518.1"/>
</dbReference>